<feature type="transmembrane region" description="Helical" evidence="1">
    <location>
        <begin position="21"/>
        <end position="42"/>
    </location>
</feature>
<protein>
    <submittedName>
        <fullName evidence="2">Uncharacterized protein</fullName>
    </submittedName>
</protein>
<dbReference type="RefSeq" id="WP_155087304.1">
    <property type="nucleotide sequence ID" value="NZ_WJYA01000002.1"/>
</dbReference>
<keyword evidence="1" id="KW-0812">Transmembrane</keyword>
<keyword evidence="3" id="KW-1185">Reference proteome</keyword>
<dbReference type="Proteomes" id="UP000447545">
    <property type="component" value="Unassembled WGS sequence"/>
</dbReference>
<dbReference type="AlphaFoldDB" id="A0A7K1G847"/>
<evidence type="ECO:0000256" key="1">
    <source>
        <dbReference type="SAM" id="Phobius"/>
    </source>
</evidence>
<keyword evidence="1" id="KW-1133">Transmembrane helix</keyword>
<dbReference type="EMBL" id="WJYA01000002">
    <property type="protein sequence ID" value="MTE25456.1"/>
    <property type="molecule type" value="Genomic_DNA"/>
</dbReference>
<evidence type="ECO:0000313" key="3">
    <source>
        <dbReference type="Proteomes" id="UP000447545"/>
    </source>
</evidence>
<dbReference type="Pfam" id="PF19578">
    <property type="entry name" value="DUF6090"/>
    <property type="match status" value="1"/>
</dbReference>
<name>A0A7K1G847_9FLAO</name>
<keyword evidence="1" id="KW-0472">Membrane</keyword>
<accession>A0A7K1G847</accession>
<comment type="caution">
    <text evidence="2">The sequence shown here is derived from an EMBL/GenBank/DDBJ whole genome shotgun (WGS) entry which is preliminary data.</text>
</comment>
<dbReference type="InterPro" id="IPR045749">
    <property type="entry name" value="DUF6090"/>
</dbReference>
<sequence length="249" mass="29442">MIKFFRKIRYNLMNQGKATKYFKYAIGEIILVVIGILIALQINTQNEYRKDRVYENQALTEIYTSLKRDAQNNDNIMTNVKRRDNAINYILSFLNSGNIETDSIFMYNLNQSCLDNKINYDKGAYETLKSKGLEYIKNDSLRSLIVKTYELSFPRTEFFGDEKRSDLVFEKKGMLLEKLLDLDIVAQDKTFFILESVTLNTTEKRTALKRLMYQQIQLSRRYKELLNRQLIYINRLLIPLGKELRKSET</sequence>
<organism evidence="2 3">
    <name type="scientific">Winogradskyella ouciana</name>
    <dbReference type="NCBI Taxonomy" id="2608631"/>
    <lineage>
        <taxon>Bacteria</taxon>
        <taxon>Pseudomonadati</taxon>
        <taxon>Bacteroidota</taxon>
        <taxon>Flavobacteriia</taxon>
        <taxon>Flavobacteriales</taxon>
        <taxon>Flavobacteriaceae</taxon>
        <taxon>Winogradskyella</taxon>
    </lineage>
</organism>
<evidence type="ECO:0000313" key="2">
    <source>
        <dbReference type="EMBL" id="MTE25456.1"/>
    </source>
</evidence>
<proteinExistence type="predicted"/>
<reference evidence="2 3" key="1">
    <citation type="submission" date="2019-11" db="EMBL/GenBank/DDBJ databases">
        <title>Winogradskyella ouciana sp. nov., isolated from the hadal seawater of the Mariana Trench.</title>
        <authorList>
            <person name="Liu R."/>
        </authorList>
    </citation>
    <scope>NUCLEOTIDE SEQUENCE [LARGE SCALE GENOMIC DNA]</scope>
    <source>
        <strain evidence="2 3">ZXX205</strain>
    </source>
</reference>
<gene>
    <name evidence="2" type="ORF">F1003_00805</name>
</gene>